<evidence type="ECO:0000313" key="11">
    <source>
        <dbReference type="EMBL" id="CAL1684329.1"/>
    </source>
</evidence>
<organism evidence="11 12">
    <name type="scientific">Lasius platythorax</name>
    <dbReference type="NCBI Taxonomy" id="488582"/>
    <lineage>
        <taxon>Eukaryota</taxon>
        <taxon>Metazoa</taxon>
        <taxon>Ecdysozoa</taxon>
        <taxon>Arthropoda</taxon>
        <taxon>Hexapoda</taxon>
        <taxon>Insecta</taxon>
        <taxon>Pterygota</taxon>
        <taxon>Neoptera</taxon>
        <taxon>Endopterygota</taxon>
        <taxon>Hymenoptera</taxon>
        <taxon>Apocrita</taxon>
        <taxon>Aculeata</taxon>
        <taxon>Formicoidea</taxon>
        <taxon>Formicidae</taxon>
        <taxon>Formicinae</taxon>
        <taxon>Lasius</taxon>
        <taxon>Lasius</taxon>
    </lineage>
</organism>
<dbReference type="GO" id="GO:0000055">
    <property type="term" value="P:ribosomal large subunit export from nucleus"/>
    <property type="evidence" value="ECO:0007669"/>
    <property type="project" value="UniProtKB-UniRule"/>
</dbReference>
<dbReference type="InterPro" id="IPR048292">
    <property type="entry name" value="SDA1_C"/>
</dbReference>
<accession>A0AAV2NWZ1</accession>
<feature type="region of interest" description="Disordered" evidence="7">
    <location>
        <begin position="660"/>
        <end position="706"/>
    </location>
</feature>
<evidence type="ECO:0000256" key="1">
    <source>
        <dbReference type="ARBA" id="ARBA00005783"/>
    </source>
</evidence>
<dbReference type="Proteomes" id="UP001497644">
    <property type="component" value="Chromosome 5"/>
</dbReference>
<dbReference type="GO" id="GO:0015031">
    <property type="term" value="P:protein transport"/>
    <property type="evidence" value="ECO:0007669"/>
    <property type="project" value="UniProtKB-KW"/>
</dbReference>
<feature type="region of interest" description="Disordered" evidence="7">
    <location>
        <begin position="506"/>
        <end position="565"/>
    </location>
</feature>
<feature type="domain" description="SDA1 N-terminal" evidence="9">
    <location>
        <begin position="61"/>
        <end position="423"/>
    </location>
</feature>
<feature type="domain" description="SDA1 middle" evidence="8">
    <location>
        <begin position="502"/>
        <end position="677"/>
    </location>
</feature>
<keyword evidence="4 6" id="KW-0653">Protein transport</keyword>
<evidence type="ECO:0000256" key="7">
    <source>
        <dbReference type="SAM" id="MobiDB-lite"/>
    </source>
</evidence>
<feature type="domain" description="SDA1 C-terminal" evidence="10">
    <location>
        <begin position="695"/>
        <end position="740"/>
    </location>
</feature>
<keyword evidence="5 6" id="KW-0539">Nucleus</keyword>
<evidence type="ECO:0000259" key="9">
    <source>
        <dbReference type="Pfam" id="PF08158"/>
    </source>
</evidence>
<reference evidence="11" key="1">
    <citation type="submission" date="2024-04" db="EMBL/GenBank/DDBJ databases">
        <authorList>
            <consortium name="Molecular Ecology Group"/>
        </authorList>
    </citation>
    <scope>NUCLEOTIDE SEQUENCE</scope>
</reference>
<feature type="compositionally biased region" description="Basic and acidic residues" evidence="7">
    <location>
        <begin position="555"/>
        <end position="565"/>
    </location>
</feature>
<dbReference type="EMBL" id="OZ034828">
    <property type="protein sequence ID" value="CAL1684329.1"/>
    <property type="molecule type" value="Genomic_DNA"/>
</dbReference>
<feature type="compositionally biased region" description="Acidic residues" evidence="7">
    <location>
        <begin position="506"/>
        <end position="516"/>
    </location>
</feature>
<comment type="subcellular location">
    <subcellularLocation>
        <location evidence="6">Nucleus</location>
        <location evidence="6">Nucleolus</location>
    </subcellularLocation>
</comment>
<keyword evidence="12" id="KW-1185">Reference proteome</keyword>
<evidence type="ECO:0000259" key="10">
    <source>
        <dbReference type="Pfam" id="PF21638"/>
    </source>
</evidence>
<sequence length="741" mass="86332">MVRHNNQLPDNLPQLQNLIKRDPESYKEEFLQQYLHYKSTLEVFCLEPTQFNKSLDELVTFLAQVAHCYSDDLKTYPQEIVDILQTHNTILDNEMRMTFCKALIQLRNKSLLEPTALLSLFFELLKCQDKALRQFLKMHIVTDVKNVNAKHKNTKVNTALQNFMFSMLKDPNAKAVKMSVDIMIELYNRNVWNDIKTVNVIATGCFSKITKVAVASLKFFLGTDPEEEGSDDSDSDDEPNMKEIMMANKVNKKTKKRQKQLQKAKQLFVKAKKKKSKAPQYNFSALHLIHDPQDFAEKLFKQIEKKNDRFEVKLMTLDVISRLIGLHNLFLLNFYPYIQRFLQPHQREVTKLLQFIAQASHELIPPDVLEPVLETLVNNFITERNSADVMAIGLNTVREICTRCPLAMNEVLLEDLVRYKQYKERSVMMAARSLIGTFRRLMPDLLRKKDRGRPTEANIMIKPSKYGEIQANEFITGAEVLYDQHTESTEEIDSNTEDDDEWVDVSQSEEEISDDESIAKDINETTKSSIDENDDDKNLSSSENISTENICGANSKEREMDEVPQKKNNLTKQLKKAQKLEMKEKHKSERNVELTTEKKTKASLISTERLLTDKDFRKIDIALAKQEVTHAKRSTKRTHDQIETNQDGELVKLSDIENIYKKRKHDKDARQKSVKKGQEQRDKFGFKDRRQNTMCSRTNREKRKGKAFPMLKQKLKGKVKRSFREKQIALKNHLLKQRKMK</sequence>
<dbReference type="AlphaFoldDB" id="A0AAV2NWZ1"/>
<dbReference type="SUPFAM" id="SSF48371">
    <property type="entry name" value="ARM repeat"/>
    <property type="match status" value="1"/>
</dbReference>
<dbReference type="GO" id="GO:0005730">
    <property type="term" value="C:nucleolus"/>
    <property type="evidence" value="ECO:0007669"/>
    <property type="project" value="UniProtKB-SubCell"/>
</dbReference>
<dbReference type="Pfam" id="PF08158">
    <property type="entry name" value="SDA1_HEAT"/>
    <property type="match status" value="1"/>
</dbReference>
<evidence type="ECO:0000313" key="12">
    <source>
        <dbReference type="Proteomes" id="UP001497644"/>
    </source>
</evidence>
<evidence type="ECO:0000259" key="8">
    <source>
        <dbReference type="Pfam" id="PF05285"/>
    </source>
</evidence>
<dbReference type="InterPro" id="IPR027312">
    <property type="entry name" value="Sda1"/>
</dbReference>
<dbReference type="InterPro" id="IPR016024">
    <property type="entry name" value="ARM-type_fold"/>
</dbReference>
<evidence type="ECO:0000256" key="4">
    <source>
        <dbReference type="ARBA" id="ARBA00022927"/>
    </source>
</evidence>
<dbReference type="GO" id="GO:0042273">
    <property type="term" value="P:ribosomal large subunit biogenesis"/>
    <property type="evidence" value="ECO:0007669"/>
    <property type="project" value="UniProtKB-UniRule"/>
</dbReference>
<dbReference type="InterPro" id="IPR007949">
    <property type="entry name" value="SDA1_MD"/>
</dbReference>
<protein>
    <recommendedName>
        <fullName evidence="6">Protein SDA1</fullName>
    </recommendedName>
</protein>
<name>A0AAV2NWZ1_9HYME</name>
<comment type="similarity">
    <text evidence="1 6">Belongs to the SDA1 family.</text>
</comment>
<gene>
    <name evidence="11" type="ORF">LPLAT_LOCUS9979</name>
</gene>
<dbReference type="PANTHER" id="PTHR12730">
    <property type="entry name" value="HSDA/SDA1-RELATED"/>
    <property type="match status" value="1"/>
</dbReference>
<dbReference type="Pfam" id="PF05285">
    <property type="entry name" value="SDA1_dom"/>
    <property type="match status" value="1"/>
</dbReference>
<feature type="compositionally biased region" description="Basic and acidic residues" evidence="7">
    <location>
        <begin position="660"/>
        <end position="691"/>
    </location>
</feature>
<evidence type="ECO:0000256" key="3">
    <source>
        <dbReference type="ARBA" id="ARBA00022517"/>
    </source>
</evidence>
<evidence type="ECO:0000256" key="6">
    <source>
        <dbReference type="RuleBase" id="RU365057"/>
    </source>
</evidence>
<feature type="compositionally biased region" description="Polar residues" evidence="7">
    <location>
        <begin position="539"/>
        <end position="549"/>
    </location>
</feature>
<proteinExistence type="inferred from homology"/>
<dbReference type="PANTHER" id="PTHR12730:SF0">
    <property type="entry name" value="PROTEIN SDA1 HOMOLOG"/>
    <property type="match status" value="1"/>
</dbReference>
<comment type="function">
    <text evidence="6">Required for 60S pre-ribosomal subunits export to the cytoplasm.</text>
</comment>
<keyword evidence="3 6" id="KW-0690">Ribosome biogenesis</keyword>
<keyword evidence="2 6" id="KW-0813">Transport</keyword>
<dbReference type="Pfam" id="PF21638">
    <property type="entry name" value="SDA1_C"/>
    <property type="match status" value="1"/>
</dbReference>
<dbReference type="InterPro" id="IPR012977">
    <property type="entry name" value="SDA1_N"/>
</dbReference>
<evidence type="ECO:0000256" key="5">
    <source>
        <dbReference type="ARBA" id="ARBA00023242"/>
    </source>
</evidence>
<evidence type="ECO:0000256" key="2">
    <source>
        <dbReference type="ARBA" id="ARBA00022448"/>
    </source>
</evidence>